<dbReference type="EMBL" id="LUUH01000060">
    <property type="protein sequence ID" value="OAI03037.1"/>
    <property type="molecule type" value="Genomic_DNA"/>
</dbReference>
<dbReference type="Pfam" id="PF07963">
    <property type="entry name" value="N_methyl"/>
    <property type="match status" value="1"/>
</dbReference>
<evidence type="ECO:0008006" key="4">
    <source>
        <dbReference type="Google" id="ProtNLM"/>
    </source>
</evidence>
<keyword evidence="1" id="KW-0812">Transmembrane</keyword>
<evidence type="ECO:0000313" key="3">
    <source>
        <dbReference type="Proteomes" id="UP000077763"/>
    </source>
</evidence>
<evidence type="ECO:0000313" key="2">
    <source>
        <dbReference type="EMBL" id="OAI03037.1"/>
    </source>
</evidence>
<dbReference type="RefSeq" id="WP_064037056.1">
    <property type="nucleotide sequence ID" value="NZ_LUUH01000060.1"/>
</dbReference>
<evidence type="ECO:0000256" key="1">
    <source>
        <dbReference type="SAM" id="Phobius"/>
    </source>
</evidence>
<protein>
    <recommendedName>
        <fullName evidence="4">MSHA pilin protein MshD</fullName>
    </recommendedName>
</protein>
<feature type="transmembrane region" description="Helical" evidence="1">
    <location>
        <begin position="21"/>
        <end position="42"/>
    </location>
</feature>
<comment type="caution">
    <text evidence="2">The sequence shown here is derived from an EMBL/GenBank/DDBJ whole genome shotgun (WGS) entry which is preliminary data.</text>
</comment>
<dbReference type="AlphaFoldDB" id="A0A177MBA7"/>
<dbReference type="Proteomes" id="UP000077763">
    <property type="component" value="Unassembled WGS sequence"/>
</dbReference>
<accession>A0A177MBA7</accession>
<organism evidence="2 3">
    <name type="scientific">Methylomonas methanica</name>
    <dbReference type="NCBI Taxonomy" id="421"/>
    <lineage>
        <taxon>Bacteria</taxon>
        <taxon>Pseudomonadati</taxon>
        <taxon>Pseudomonadota</taxon>
        <taxon>Gammaproteobacteria</taxon>
        <taxon>Methylococcales</taxon>
        <taxon>Methylococcaceae</taxon>
        <taxon>Methylomonas</taxon>
    </lineage>
</organism>
<name>A0A177MBA7_METMH</name>
<reference evidence="2 3" key="1">
    <citation type="submission" date="2016-03" db="EMBL/GenBank/DDBJ databases">
        <authorList>
            <person name="Ploux O."/>
        </authorList>
    </citation>
    <scope>NUCLEOTIDE SEQUENCE [LARGE SCALE GENOMIC DNA]</scope>
    <source>
        <strain evidence="2 3">R-45371</strain>
    </source>
</reference>
<gene>
    <name evidence="2" type="ORF">A1353_15405</name>
</gene>
<keyword evidence="1" id="KW-1133">Transmembrane helix</keyword>
<sequence>MTARLKPYAKIPYQRQIGVTLIELVLSMLIISIGLLGLLSVINLTVSHSANPVLQHQAIAIAESYLEEILLQAYSGGSTSARADYDDVDDYNGLSDIGVHDQQGNAVAGLSQYHITVAVSAVTALADGVNAKQITVTVNGPGVSDLRLVGYRAEY</sequence>
<dbReference type="InterPro" id="IPR012902">
    <property type="entry name" value="N_methyl_site"/>
</dbReference>
<keyword evidence="1" id="KW-0472">Membrane</keyword>
<proteinExistence type="predicted"/>